<gene>
    <name evidence="1" type="ORF">KL86APRO_30185</name>
</gene>
<protein>
    <submittedName>
        <fullName evidence="1">Uncharacterized protein</fullName>
    </submittedName>
</protein>
<name>A0A212KM17_9PROT</name>
<evidence type="ECO:0000313" key="1">
    <source>
        <dbReference type="EMBL" id="SBW12694.1"/>
    </source>
</evidence>
<proteinExistence type="predicted"/>
<sequence length="197" mass="20147">MCELVSAATMTSVFGTAGATAGTAGYVGALTVMDVVGGLGALGSVAGMVQQGQAAQATANYQSKVAANQAKVAGYQAEDALARGDVAERQQRLQVRQLAGKQRAEMGASGAALDSSSFADTLGDTAEYGELDALTIRSNAEKEAWGYRTAAAGQQGQAALYSAQAGWASSSRPWEAGGSILTGFGTVADRWYRRSYA</sequence>
<organism evidence="1">
    <name type="scientific">uncultured Alphaproteobacteria bacterium</name>
    <dbReference type="NCBI Taxonomy" id="91750"/>
    <lineage>
        <taxon>Bacteria</taxon>
        <taxon>Pseudomonadati</taxon>
        <taxon>Pseudomonadota</taxon>
        <taxon>Alphaproteobacteria</taxon>
        <taxon>environmental samples</taxon>
    </lineage>
</organism>
<dbReference type="AlphaFoldDB" id="A0A212KM17"/>
<dbReference type="EMBL" id="FLUO01000003">
    <property type="protein sequence ID" value="SBW12694.1"/>
    <property type="molecule type" value="Genomic_DNA"/>
</dbReference>
<accession>A0A212KM17</accession>
<reference evidence="1" key="1">
    <citation type="submission" date="2016-04" db="EMBL/GenBank/DDBJ databases">
        <authorList>
            <person name="Evans L.H."/>
            <person name="Alamgir A."/>
            <person name="Owens N."/>
            <person name="Weber N.D."/>
            <person name="Virtaneva K."/>
            <person name="Barbian K."/>
            <person name="Babar A."/>
            <person name="Rosenke K."/>
        </authorList>
    </citation>
    <scope>NUCLEOTIDE SEQUENCE</scope>
    <source>
        <strain evidence="1">86</strain>
    </source>
</reference>